<evidence type="ECO:0000259" key="1">
    <source>
        <dbReference type="PROSITE" id="PS51201"/>
    </source>
</evidence>
<dbReference type="PROSITE" id="PS51202">
    <property type="entry name" value="RCK_C"/>
    <property type="match status" value="1"/>
</dbReference>
<gene>
    <name evidence="3" type="ORF">DRP53_05290</name>
</gene>
<dbReference type="GO" id="GO:0006813">
    <property type="term" value="P:potassium ion transport"/>
    <property type="evidence" value="ECO:0007669"/>
    <property type="project" value="InterPro"/>
</dbReference>
<dbReference type="EMBL" id="QNBE01000042">
    <property type="protein sequence ID" value="RKX70335.1"/>
    <property type="molecule type" value="Genomic_DNA"/>
</dbReference>
<dbReference type="InterPro" id="IPR003148">
    <property type="entry name" value="RCK_N"/>
</dbReference>
<dbReference type="PANTHER" id="PTHR43833:SF7">
    <property type="entry name" value="KTR SYSTEM POTASSIUM UPTAKE PROTEIN C"/>
    <property type="match status" value="1"/>
</dbReference>
<dbReference type="AlphaFoldDB" id="A0A660SHP0"/>
<dbReference type="PANTHER" id="PTHR43833">
    <property type="entry name" value="POTASSIUM CHANNEL PROTEIN 2-RELATED-RELATED"/>
    <property type="match status" value="1"/>
</dbReference>
<protein>
    <submittedName>
        <fullName evidence="3">TrkA family potassium uptake protein</fullName>
    </submittedName>
</protein>
<dbReference type="InterPro" id="IPR036721">
    <property type="entry name" value="RCK_C_sf"/>
</dbReference>
<dbReference type="InterPro" id="IPR036291">
    <property type="entry name" value="NAD(P)-bd_dom_sf"/>
</dbReference>
<proteinExistence type="predicted"/>
<evidence type="ECO:0000313" key="4">
    <source>
        <dbReference type="Proteomes" id="UP000268469"/>
    </source>
</evidence>
<dbReference type="InterPro" id="IPR050721">
    <property type="entry name" value="Trk_Ktr_HKT_K-transport"/>
</dbReference>
<dbReference type="SUPFAM" id="SSF116726">
    <property type="entry name" value="TrkA C-terminal domain-like"/>
    <property type="match status" value="1"/>
</dbReference>
<comment type="caution">
    <text evidence="3">The sequence shown here is derived from an EMBL/GenBank/DDBJ whole genome shotgun (WGS) entry which is preliminary data.</text>
</comment>
<dbReference type="Gene3D" id="3.40.50.720">
    <property type="entry name" value="NAD(P)-binding Rossmann-like Domain"/>
    <property type="match status" value="1"/>
</dbReference>
<dbReference type="Pfam" id="PF02080">
    <property type="entry name" value="TrkA_C"/>
    <property type="match status" value="1"/>
</dbReference>
<dbReference type="PROSITE" id="PS51201">
    <property type="entry name" value="RCK_N"/>
    <property type="match status" value="1"/>
</dbReference>
<evidence type="ECO:0000313" key="3">
    <source>
        <dbReference type="EMBL" id="RKX70335.1"/>
    </source>
</evidence>
<feature type="domain" description="RCK N-terminal" evidence="1">
    <location>
        <begin position="1"/>
        <end position="117"/>
    </location>
</feature>
<name>A0A660SHP0_UNCW3</name>
<feature type="domain" description="RCK C-terminal" evidence="2">
    <location>
        <begin position="137"/>
        <end position="228"/>
    </location>
</feature>
<dbReference type="Pfam" id="PF02254">
    <property type="entry name" value="TrkA_N"/>
    <property type="match status" value="1"/>
</dbReference>
<dbReference type="SUPFAM" id="SSF51735">
    <property type="entry name" value="NAD(P)-binding Rossmann-fold domains"/>
    <property type="match status" value="1"/>
</dbReference>
<evidence type="ECO:0000259" key="2">
    <source>
        <dbReference type="PROSITE" id="PS51202"/>
    </source>
</evidence>
<sequence length="228" mass="24769">MKQFGVIGLGRFGRSVANALVERGFEVLAIDRDERCVKDLEGKATVSLVLNALDEKALRDAGVADLDCVIVAIGDSIEDSIMVTMVLKSLGVKYIVAKAQDDLHGKILARIGADRVIYPERDMGIRLAESLAAPKIFDVIELSTTHGIVETPLPKRFVGKTLGEAKLREKYHVSVIAIKRKAPYMTKEGTPELKEEVIIAPGADDELIEGDVLVILGAYTDIDKLTGK</sequence>
<dbReference type="Proteomes" id="UP000268469">
    <property type="component" value="Unassembled WGS sequence"/>
</dbReference>
<organism evidence="3 4">
    <name type="scientific">candidate division WOR-3 bacterium</name>
    <dbReference type="NCBI Taxonomy" id="2052148"/>
    <lineage>
        <taxon>Bacteria</taxon>
        <taxon>Bacteria division WOR-3</taxon>
    </lineage>
</organism>
<dbReference type="GO" id="GO:0008324">
    <property type="term" value="F:monoatomic cation transmembrane transporter activity"/>
    <property type="evidence" value="ECO:0007669"/>
    <property type="project" value="InterPro"/>
</dbReference>
<accession>A0A660SHP0</accession>
<dbReference type="Gene3D" id="3.30.70.1450">
    <property type="entry name" value="Regulator of K+ conductance, C-terminal domain"/>
    <property type="match status" value="1"/>
</dbReference>
<dbReference type="InterPro" id="IPR006037">
    <property type="entry name" value="RCK_C"/>
</dbReference>
<reference evidence="3 4" key="1">
    <citation type="submission" date="2018-06" db="EMBL/GenBank/DDBJ databases">
        <title>Extensive metabolic versatility and redundancy in microbially diverse, dynamic hydrothermal sediments.</title>
        <authorList>
            <person name="Dombrowski N."/>
            <person name="Teske A."/>
            <person name="Baker B.J."/>
        </authorList>
    </citation>
    <scope>NUCLEOTIDE SEQUENCE [LARGE SCALE GENOMIC DNA]</scope>
    <source>
        <strain evidence="3">B36_G15</strain>
    </source>
</reference>